<feature type="compositionally biased region" description="Polar residues" evidence="2">
    <location>
        <begin position="406"/>
        <end position="435"/>
    </location>
</feature>
<accession>A0A6V8H964</accession>
<feature type="region of interest" description="Disordered" evidence="2">
    <location>
        <begin position="254"/>
        <end position="281"/>
    </location>
</feature>
<keyword evidence="1" id="KW-0863">Zinc-finger</keyword>
<evidence type="ECO:0000256" key="2">
    <source>
        <dbReference type="SAM" id="MobiDB-lite"/>
    </source>
</evidence>
<feature type="compositionally biased region" description="Basic residues" evidence="2">
    <location>
        <begin position="567"/>
        <end position="578"/>
    </location>
</feature>
<dbReference type="InterPro" id="IPR036236">
    <property type="entry name" value="Znf_C2H2_sf"/>
</dbReference>
<dbReference type="GO" id="GO:0005634">
    <property type="term" value="C:nucleus"/>
    <property type="evidence" value="ECO:0007669"/>
    <property type="project" value="TreeGrafter"/>
</dbReference>
<dbReference type="SMART" id="SM00355">
    <property type="entry name" value="ZnF_C2H2"/>
    <property type="match status" value="3"/>
</dbReference>
<feature type="compositionally biased region" description="Basic and acidic residues" evidence="2">
    <location>
        <begin position="547"/>
        <end position="557"/>
    </location>
</feature>
<keyword evidence="1" id="KW-0479">Metal-binding</keyword>
<proteinExistence type="predicted"/>
<name>A0A6V8H964_TALPI</name>
<dbReference type="GO" id="GO:0008270">
    <property type="term" value="F:zinc ion binding"/>
    <property type="evidence" value="ECO:0007669"/>
    <property type="project" value="UniProtKB-KW"/>
</dbReference>
<keyword evidence="1" id="KW-0862">Zinc</keyword>
<dbReference type="GO" id="GO:0006357">
    <property type="term" value="P:regulation of transcription by RNA polymerase II"/>
    <property type="evidence" value="ECO:0007669"/>
    <property type="project" value="TreeGrafter"/>
</dbReference>
<feature type="compositionally biased region" description="Basic residues" evidence="2">
    <location>
        <begin position="157"/>
        <end position="167"/>
    </location>
</feature>
<organism evidence="4 5">
    <name type="scientific">Talaromyces pinophilus</name>
    <name type="common">Penicillium pinophilum</name>
    <dbReference type="NCBI Taxonomy" id="128442"/>
    <lineage>
        <taxon>Eukaryota</taxon>
        <taxon>Fungi</taxon>
        <taxon>Dikarya</taxon>
        <taxon>Ascomycota</taxon>
        <taxon>Pezizomycotina</taxon>
        <taxon>Eurotiomycetes</taxon>
        <taxon>Eurotiomycetidae</taxon>
        <taxon>Eurotiales</taxon>
        <taxon>Trichocomaceae</taxon>
        <taxon>Talaromyces</taxon>
        <taxon>Talaromyces sect. Talaromyces</taxon>
    </lineage>
</organism>
<dbReference type="PROSITE" id="PS50157">
    <property type="entry name" value="ZINC_FINGER_C2H2_2"/>
    <property type="match status" value="1"/>
</dbReference>
<dbReference type="InterPro" id="IPR013087">
    <property type="entry name" value="Znf_C2H2_type"/>
</dbReference>
<dbReference type="InterPro" id="IPR051061">
    <property type="entry name" value="Zinc_finger_trans_reg"/>
</dbReference>
<keyword evidence="5" id="KW-1185">Reference proteome</keyword>
<dbReference type="Proteomes" id="UP000053095">
    <property type="component" value="Unassembled WGS sequence"/>
</dbReference>
<dbReference type="Gene3D" id="3.30.160.60">
    <property type="entry name" value="Classic Zinc Finger"/>
    <property type="match status" value="1"/>
</dbReference>
<dbReference type="EMBL" id="DF933829">
    <property type="protein sequence ID" value="GAM37791.1"/>
    <property type="molecule type" value="Genomic_DNA"/>
</dbReference>
<feature type="compositionally biased region" description="Polar residues" evidence="2">
    <location>
        <begin position="345"/>
        <end position="374"/>
    </location>
</feature>
<dbReference type="PANTHER" id="PTHR46179:SF19">
    <property type="entry name" value="C2H2 FINGER DOMAIN TRANSCRIPTION FACTOR (EUROFUNG)-RELATED"/>
    <property type="match status" value="1"/>
</dbReference>
<evidence type="ECO:0000259" key="3">
    <source>
        <dbReference type="PROSITE" id="PS50157"/>
    </source>
</evidence>
<feature type="region of interest" description="Disordered" evidence="2">
    <location>
        <begin position="133"/>
        <end position="221"/>
    </location>
</feature>
<evidence type="ECO:0000313" key="4">
    <source>
        <dbReference type="EMBL" id="GAM37791.1"/>
    </source>
</evidence>
<feature type="domain" description="C2H2-type" evidence="3">
    <location>
        <begin position="456"/>
        <end position="486"/>
    </location>
</feature>
<feature type="compositionally biased region" description="Polar residues" evidence="2">
    <location>
        <begin position="53"/>
        <end position="72"/>
    </location>
</feature>
<protein>
    <recommendedName>
        <fullName evidence="3">C2H2-type domain-containing protein</fullName>
    </recommendedName>
</protein>
<feature type="region of interest" description="Disordered" evidence="2">
    <location>
        <begin position="547"/>
        <end position="578"/>
    </location>
</feature>
<reference evidence="5" key="1">
    <citation type="journal article" date="2015" name="Genome Announc.">
        <title>Draft genome sequence of Talaromyces cellulolyticus strain Y-94, a source of lignocellulosic biomass-degrading enzymes.</title>
        <authorList>
            <person name="Fujii T."/>
            <person name="Koike H."/>
            <person name="Sawayama S."/>
            <person name="Yano S."/>
            <person name="Inoue H."/>
        </authorList>
    </citation>
    <scope>NUCLEOTIDE SEQUENCE [LARGE SCALE GENOMIC DNA]</scope>
    <source>
        <strain evidence="5">Y-94</strain>
    </source>
</reference>
<evidence type="ECO:0000313" key="5">
    <source>
        <dbReference type="Proteomes" id="UP000053095"/>
    </source>
</evidence>
<evidence type="ECO:0000256" key="1">
    <source>
        <dbReference type="PROSITE-ProRule" id="PRU00042"/>
    </source>
</evidence>
<dbReference type="PANTHER" id="PTHR46179">
    <property type="entry name" value="ZINC FINGER PROTEIN"/>
    <property type="match status" value="1"/>
</dbReference>
<feature type="compositionally biased region" description="Polar residues" evidence="2">
    <location>
        <begin position="388"/>
        <end position="398"/>
    </location>
</feature>
<dbReference type="SUPFAM" id="SSF57667">
    <property type="entry name" value="beta-beta-alpha zinc fingers"/>
    <property type="match status" value="1"/>
</dbReference>
<gene>
    <name evidence="4" type="ORF">TCE0_033f08012</name>
</gene>
<sequence>MSVAIASSFSNHMREPWRAAASQRVLPQSVLLLDQTEPCTSLYFPLPAGHPSAQRSCQPPANPATTAGNSQRAPRFINRSHPSRSVLHGWHQVAFMYSDVYDSDDALNRSPRLQPSVVKYGPDESIPPFLQEKQRRASANGKRDSSSSPTSSEGRSPKRHQNRRPKRSLADVVLLGTLAPDRPDIARQIGEGSPPVETDSEDDSRTRGAHISSKSINTQGVAKDALDLMPEESKPSLPSFQESFQGLVSQDPILADSPFPVRQTSPPQSLKPLGRPRQDSLATSNVGRYIIHPSNNIDFSVLQAPTPSAAGSPENSQSLPSIGQALASLDSGPVSTPFAAPTPTPQLSRGPSTLSTISTGPTPESSFAPSQMPTPYSHPSPMSLKDLSATSPLSQPQYAMQPPSLTPDTSNMTAYSEASLRGSTVGRSPTHSYPTPTELRAAEDHPDGLIPGTNMYKCPYPGCTAGAFQTQYLLNSHANVHSQDRPHFCPVAGCPRGIGGKGFKRKNEMIRHGLVHDSPGYVCPFCTDQQHKYPRPDNLQRHVRVHHVDKDKDDPLLRDVLAQRPKGSGRGRRRRGHS</sequence>
<feature type="region of interest" description="Disordered" evidence="2">
    <location>
        <begin position="327"/>
        <end position="443"/>
    </location>
</feature>
<comment type="caution">
    <text evidence="4">The sequence shown here is derived from an EMBL/GenBank/DDBJ whole genome shotgun (WGS) entry which is preliminary data.</text>
</comment>
<feature type="region of interest" description="Disordered" evidence="2">
    <location>
        <begin position="50"/>
        <end position="76"/>
    </location>
</feature>
<dbReference type="AlphaFoldDB" id="A0A6V8H964"/>